<keyword evidence="1" id="KW-0812">Transmembrane</keyword>
<keyword evidence="3" id="KW-1185">Reference proteome</keyword>
<feature type="transmembrane region" description="Helical" evidence="1">
    <location>
        <begin position="37"/>
        <end position="57"/>
    </location>
</feature>
<dbReference type="AlphaFoldDB" id="A0AAJ0I5I2"/>
<dbReference type="RefSeq" id="XP_062691629.1">
    <property type="nucleotide sequence ID" value="XM_062838976.1"/>
</dbReference>
<reference evidence="2 3" key="1">
    <citation type="journal article" date="2023" name="Mol. Phylogenet. Evol.">
        <title>Genome-scale phylogeny and comparative genomics of the fungal order Sordariales.</title>
        <authorList>
            <person name="Hensen N."/>
            <person name="Bonometti L."/>
            <person name="Westerberg I."/>
            <person name="Brannstrom I.O."/>
            <person name="Guillou S."/>
            <person name="Cros-Aarteil S."/>
            <person name="Calhoun S."/>
            <person name="Haridas S."/>
            <person name="Kuo A."/>
            <person name="Mondo S."/>
            <person name="Pangilinan J."/>
            <person name="Riley R."/>
            <person name="LaButti K."/>
            <person name="Andreopoulos B."/>
            <person name="Lipzen A."/>
            <person name="Chen C."/>
            <person name="Yan M."/>
            <person name="Daum C."/>
            <person name="Ng V."/>
            <person name="Clum A."/>
            <person name="Steindorff A."/>
            <person name="Ohm R.A."/>
            <person name="Martin F."/>
            <person name="Silar P."/>
            <person name="Natvig D.O."/>
            <person name="Lalanne C."/>
            <person name="Gautier V."/>
            <person name="Ament-Velasquez S.L."/>
            <person name="Kruys A."/>
            <person name="Hutchinson M.I."/>
            <person name="Powell A.J."/>
            <person name="Barry K."/>
            <person name="Miller A.N."/>
            <person name="Grigoriev I.V."/>
            <person name="Debuchy R."/>
            <person name="Gladieux P."/>
            <person name="Hiltunen Thoren M."/>
            <person name="Johannesson H."/>
        </authorList>
    </citation>
    <scope>NUCLEOTIDE SEQUENCE [LARGE SCALE GENOMIC DNA]</scope>
    <source>
        <strain evidence="2 3">FGSC 10403</strain>
    </source>
</reference>
<dbReference type="EMBL" id="JAULSX010000005">
    <property type="protein sequence ID" value="KAK3490446.1"/>
    <property type="molecule type" value="Genomic_DNA"/>
</dbReference>
<evidence type="ECO:0000313" key="2">
    <source>
        <dbReference type="EMBL" id="KAK3490446.1"/>
    </source>
</evidence>
<comment type="caution">
    <text evidence="2">The sequence shown here is derived from an EMBL/GenBank/DDBJ whole genome shotgun (WGS) entry which is preliminary data.</text>
</comment>
<evidence type="ECO:0000313" key="3">
    <source>
        <dbReference type="Proteomes" id="UP001285908"/>
    </source>
</evidence>
<keyword evidence="1" id="KW-1133">Transmembrane helix</keyword>
<protein>
    <submittedName>
        <fullName evidence="2">Uncharacterized protein</fullName>
    </submittedName>
</protein>
<organism evidence="2 3">
    <name type="scientific">Neurospora hispaniola</name>
    <dbReference type="NCBI Taxonomy" id="588809"/>
    <lineage>
        <taxon>Eukaryota</taxon>
        <taxon>Fungi</taxon>
        <taxon>Dikarya</taxon>
        <taxon>Ascomycota</taxon>
        <taxon>Pezizomycotina</taxon>
        <taxon>Sordariomycetes</taxon>
        <taxon>Sordariomycetidae</taxon>
        <taxon>Sordariales</taxon>
        <taxon>Sordariaceae</taxon>
        <taxon>Neurospora</taxon>
    </lineage>
</organism>
<evidence type="ECO:0000256" key="1">
    <source>
        <dbReference type="SAM" id="Phobius"/>
    </source>
</evidence>
<gene>
    <name evidence="2" type="ORF">B0T23DRAFT_405286</name>
</gene>
<keyword evidence="1" id="KW-0472">Membrane</keyword>
<proteinExistence type="predicted"/>
<dbReference type="Proteomes" id="UP001285908">
    <property type="component" value="Unassembled WGS sequence"/>
</dbReference>
<dbReference type="GeneID" id="87876598"/>
<sequence>MTLKLRLVAFIHVAYVQNCLPISMWDFLGASSMAKNTLIFAFHSLAFICELGMRWAWTVVVFGEYADIVTLGRPALQGGTGGQMSLNEPGKA</sequence>
<name>A0AAJ0I5I2_9PEZI</name>
<accession>A0AAJ0I5I2</accession>
<feature type="transmembrane region" description="Helical" evidence="1">
    <location>
        <begin position="7"/>
        <end position="25"/>
    </location>
</feature>